<dbReference type="InterPro" id="IPR024983">
    <property type="entry name" value="CHAT_dom"/>
</dbReference>
<feature type="domain" description="CHAT" evidence="1">
    <location>
        <begin position="39"/>
        <end position="294"/>
    </location>
</feature>
<proteinExistence type="predicted"/>
<dbReference type="EMBL" id="CAJMWS010000358">
    <property type="protein sequence ID" value="CAE6437583.1"/>
    <property type="molecule type" value="Genomic_DNA"/>
</dbReference>
<name>A0A8H2XXE2_9AGAM</name>
<accession>A0A8H2XXE2</accession>
<evidence type="ECO:0000313" key="2">
    <source>
        <dbReference type="EMBL" id="CAE6437583.1"/>
    </source>
</evidence>
<gene>
    <name evidence="2" type="ORF">RDB_LOCUS122961</name>
</gene>
<evidence type="ECO:0000313" key="3">
    <source>
        <dbReference type="Proteomes" id="UP000663846"/>
    </source>
</evidence>
<protein>
    <recommendedName>
        <fullName evidence="1">CHAT domain-containing protein</fullName>
    </recommendedName>
</protein>
<dbReference type="Proteomes" id="UP000663846">
    <property type="component" value="Unassembled WGS sequence"/>
</dbReference>
<reference evidence="2" key="1">
    <citation type="submission" date="2021-01" db="EMBL/GenBank/DDBJ databases">
        <authorList>
            <person name="Kaushik A."/>
        </authorList>
    </citation>
    <scope>NUCLEOTIDE SEQUENCE</scope>
    <source>
        <strain evidence="2">AG1-1C</strain>
    </source>
</reference>
<comment type="caution">
    <text evidence="2">The sequence shown here is derived from an EMBL/GenBank/DDBJ whole genome shotgun (WGS) entry which is preliminary data.</text>
</comment>
<evidence type="ECO:0000259" key="1">
    <source>
        <dbReference type="Pfam" id="PF12770"/>
    </source>
</evidence>
<dbReference type="AlphaFoldDB" id="A0A8H2XXE2"/>
<organism evidence="2 3">
    <name type="scientific">Rhizoctonia solani</name>
    <dbReference type="NCBI Taxonomy" id="456999"/>
    <lineage>
        <taxon>Eukaryota</taxon>
        <taxon>Fungi</taxon>
        <taxon>Dikarya</taxon>
        <taxon>Basidiomycota</taxon>
        <taxon>Agaricomycotina</taxon>
        <taxon>Agaricomycetes</taxon>
        <taxon>Cantharellales</taxon>
        <taxon>Ceratobasidiaceae</taxon>
        <taxon>Rhizoctonia</taxon>
    </lineage>
</organism>
<dbReference type="Pfam" id="PF12770">
    <property type="entry name" value="CHAT"/>
    <property type="match status" value="1"/>
</dbReference>
<sequence length="294" mass="31821">MLAHKLKNCCATSIFESVGSGLRPVLDYLGYINKGPTDHLPHITWCPTGAITFLPLHAAGDYDQPRSRVFDHVISSYTPTLTALLASTPTVLDRDPKILAIGQTATLGHSHLPGTARELEHITVHTQGRAKYSQLTESEATPTAVLDAMDDHDWVHLACHAHQNVLDPTKSGFFLHGGTLDLAAITRRSFRTKGLAFLSACQTATGDERLPDEAIHLASGMLMAGYPSVIGTMWSVVDDDAPFVADKVYEQLMKHGKIGNGEAGRALHDAVAGLREKVGEKNFAQWGPYIHIGS</sequence>